<dbReference type="Pfam" id="PF00126">
    <property type="entry name" value="HTH_1"/>
    <property type="match status" value="1"/>
</dbReference>
<evidence type="ECO:0000313" key="6">
    <source>
        <dbReference type="EMBL" id="SFH95602.1"/>
    </source>
</evidence>
<comment type="similarity">
    <text evidence="1">Belongs to the LysR transcriptional regulatory family.</text>
</comment>
<dbReference type="STRING" id="34004.SAMN04488021_14613"/>
<dbReference type="CDD" id="cd08412">
    <property type="entry name" value="PBP2_PAO1_like"/>
    <property type="match status" value="1"/>
</dbReference>
<keyword evidence="2" id="KW-0805">Transcription regulation</keyword>
<dbReference type="OrthoDB" id="8679465at2"/>
<keyword evidence="3 6" id="KW-0238">DNA-binding</keyword>
<reference evidence="6 7" key="1">
    <citation type="submission" date="2016-10" db="EMBL/GenBank/DDBJ databases">
        <authorList>
            <person name="de Groot N.N."/>
        </authorList>
    </citation>
    <scope>NUCLEOTIDE SEQUENCE [LARGE SCALE GENOMIC DNA]</scope>
    <source>
        <strain evidence="6 7">DSM 8537</strain>
    </source>
</reference>
<sequence length="314" mass="34745">MHYTLKHLRYIEAAERHQSITAAAEALAVSPSSIAAAIDHIEAQLGQPVFARVPSRGIGATSFGRKIIDEIRLLLVAQARFDGKIADLEQRIDGTARIACFTPLAPILLPTILCEVRERYPNLMIEVVEGNWEEVVRAVDTGDADFAFCYGLINELAYRFLPLFVGHPHAALPASHPLASGRFVTLEQLAPEPLVVLDLDLSRRYLMDLFATRGLKPNVAYSARSTDMMRALIAAGMCYGIFNIRPMSKQTYARGDLVRLPLAGEHDAPRAGVLTRRDVNLTAVCEAIIATCELQAMRGEFDRAFVRPYLPQDF</sequence>
<evidence type="ECO:0000256" key="2">
    <source>
        <dbReference type="ARBA" id="ARBA00023015"/>
    </source>
</evidence>
<evidence type="ECO:0000259" key="5">
    <source>
        <dbReference type="PROSITE" id="PS50931"/>
    </source>
</evidence>
<dbReference type="SUPFAM" id="SSF53850">
    <property type="entry name" value="Periplasmic binding protein-like II"/>
    <property type="match status" value="1"/>
</dbReference>
<evidence type="ECO:0000256" key="3">
    <source>
        <dbReference type="ARBA" id="ARBA00023125"/>
    </source>
</evidence>
<dbReference type="Gene3D" id="1.10.10.10">
    <property type="entry name" value="Winged helix-like DNA-binding domain superfamily/Winged helix DNA-binding domain"/>
    <property type="match status" value="1"/>
</dbReference>
<dbReference type="SUPFAM" id="SSF46785">
    <property type="entry name" value="Winged helix' DNA-binding domain"/>
    <property type="match status" value="1"/>
</dbReference>
<dbReference type="AlphaFoldDB" id="A0A1I3E9D8"/>
<evidence type="ECO:0000256" key="1">
    <source>
        <dbReference type="ARBA" id="ARBA00009437"/>
    </source>
</evidence>
<dbReference type="PANTHER" id="PTHR30419">
    <property type="entry name" value="HTH-TYPE TRANSCRIPTIONAL REGULATOR YBHD"/>
    <property type="match status" value="1"/>
</dbReference>
<keyword evidence="7" id="KW-1185">Reference proteome</keyword>
<proteinExistence type="inferred from homology"/>
<name>A0A1I3E9D8_9RHOB</name>
<dbReference type="Proteomes" id="UP000183635">
    <property type="component" value="Unassembled WGS sequence"/>
</dbReference>
<gene>
    <name evidence="6" type="ORF">SAMN04488021_14613</name>
</gene>
<evidence type="ECO:0000313" key="7">
    <source>
        <dbReference type="Proteomes" id="UP000183635"/>
    </source>
</evidence>
<dbReference type="Gene3D" id="3.40.190.10">
    <property type="entry name" value="Periplasmic binding protein-like II"/>
    <property type="match status" value="2"/>
</dbReference>
<accession>A0A1I3E9D8</accession>
<organism evidence="6 7">
    <name type="scientific">Paracoccus aminovorans</name>
    <dbReference type="NCBI Taxonomy" id="34004"/>
    <lineage>
        <taxon>Bacteria</taxon>
        <taxon>Pseudomonadati</taxon>
        <taxon>Pseudomonadota</taxon>
        <taxon>Alphaproteobacteria</taxon>
        <taxon>Rhodobacterales</taxon>
        <taxon>Paracoccaceae</taxon>
        <taxon>Paracoccus</taxon>
    </lineage>
</organism>
<protein>
    <submittedName>
        <fullName evidence="6">DNA-binding transcriptional regulator, LysR family</fullName>
    </submittedName>
</protein>
<dbReference type="GO" id="GO:0005829">
    <property type="term" value="C:cytosol"/>
    <property type="evidence" value="ECO:0007669"/>
    <property type="project" value="TreeGrafter"/>
</dbReference>
<dbReference type="GO" id="GO:0003700">
    <property type="term" value="F:DNA-binding transcription factor activity"/>
    <property type="evidence" value="ECO:0007669"/>
    <property type="project" value="InterPro"/>
</dbReference>
<keyword evidence="4" id="KW-0804">Transcription</keyword>
<evidence type="ECO:0000256" key="4">
    <source>
        <dbReference type="ARBA" id="ARBA00023163"/>
    </source>
</evidence>
<dbReference type="InterPro" id="IPR005119">
    <property type="entry name" value="LysR_subst-bd"/>
</dbReference>
<dbReference type="InterPro" id="IPR036388">
    <property type="entry name" value="WH-like_DNA-bd_sf"/>
</dbReference>
<dbReference type="InterPro" id="IPR050950">
    <property type="entry name" value="HTH-type_LysR_regulators"/>
</dbReference>
<dbReference type="EMBL" id="FOPU01000046">
    <property type="protein sequence ID" value="SFH95602.1"/>
    <property type="molecule type" value="Genomic_DNA"/>
</dbReference>
<dbReference type="PROSITE" id="PS50931">
    <property type="entry name" value="HTH_LYSR"/>
    <property type="match status" value="1"/>
</dbReference>
<dbReference type="GO" id="GO:0003677">
    <property type="term" value="F:DNA binding"/>
    <property type="evidence" value="ECO:0007669"/>
    <property type="project" value="UniProtKB-KW"/>
</dbReference>
<dbReference type="InterPro" id="IPR000847">
    <property type="entry name" value="LysR_HTH_N"/>
</dbReference>
<feature type="domain" description="HTH lysR-type" evidence="5">
    <location>
        <begin position="1"/>
        <end position="61"/>
    </location>
</feature>
<dbReference type="Pfam" id="PF03466">
    <property type="entry name" value="LysR_substrate"/>
    <property type="match status" value="1"/>
</dbReference>
<dbReference type="InterPro" id="IPR036390">
    <property type="entry name" value="WH_DNA-bd_sf"/>
</dbReference>
<dbReference type="RefSeq" id="WP_074970542.1">
    <property type="nucleotide sequence ID" value="NZ_CBCRYP010000038.1"/>
</dbReference>